<dbReference type="InterPro" id="IPR036895">
    <property type="entry name" value="Uracil-DNA_glycosylase-like_sf"/>
</dbReference>
<reference evidence="13 14" key="1">
    <citation type="submission" date="2016-06" db="EMBL/GenBank/DDBJ databases">
        <title>Discovery of anaerobic lithoheterotrophic haloarchaeon capable of sulfur respiration by hydrogen and formate.</title>
        <authorList>
            <person name="Sorokin D.Y."/>
            <person name="Kublanov I.V."/>
            <person name="Roman P."/>
            <person name="Sinninghe Damste J.S."/>
            <person name="Golyshin P.N."/>
            <person name="Rojo D."/>
            <person name="Ciordia S."/>
            <person name="Mena Md.C."/>
            <person name="Ferrer M."/>
            <person name="Smedile F."/>
            <person name="Messina E."/>
            <person name="La Cono V."/>
            <person name="Yakimov M.M."/>
        </authorList>
    </citation>
    <scope>NUCLEOTIDE SEQUENCE [LARGE SCALE GENOMIC DNA]</scope>
    <source>
        <strain evidence="13 14">HTSR1</strain>
    </source>
</reference>
<gene>
    <name evidence="13" type="primary">udg</name>
    <name evidence="13" type="ORF">HTSR_1895</name>
</gene>
<keyword evidence="10" id="KW-0411">Iron-sulfur</keyword>
<dbReference type="NCBIfam" id="TIGR00758">
    <property type="entry name" value="UDG_fam4"/>
    <property type="match status" value="1"/>
</dbReference>
<protein>
    <recommendedName>
        <fullName evidence="4">Type-4 uracil-DNA glycosylase</fullName>
        <ecNumber evidence="3">3.2.2.27</ecNumber>
    </recommendedName>
</protein>
<dbReference type="Gene3D" id="3.40.470.10">
    <property type="entry name" value="Uracil-DNA glycosylase-like domain"/>
    <property type="match status" value="1"/>
</dbReference>
<dbReference type="RefSeq" id="WP_070365710.1">
    <property type="nucleotide sequence ID" value="NZ_CP016070.1"/>
</dbReference>
<keyword evidence="8" id="KW-0378">Hydrolase</keyword>
<dbReference type="InterPro" id="IPR005273">
    <property type="entry name" value="Ura-DNA_glyco_family4"/>
</dbReference>
<dbReference type="GO" id="GO:0004844">
    <property type="term" value="F:uracil DNA N-glycosylase activity"/>
    <property type="evidence" value="ECO:0007669"/>
    <property type="project" value="UniProtKB-EC"/>
</dbReference>
<dbReference type="EC" id="3.2.2.27" evidence="3"/>
<evidence type="ECO:0000256" key="9">
    <source>
        <dbReference type="ARBA" id="ARBA00023004"/>
    </source>
</evidence>
<dbReference type="SUPFAM" id="SSF52141">
    <property type="entry name" value="Uracil-DNA glycosylase-like"/>
    <property type="match status" value="1"/>
</dbReference>
<evidence type="ECO:0000256" key="8">
    <source>
        <dbReference type="ARBA" id="ARBA00022801"/>
    </source>
</evidence>
<dbReference type="KEGG" id="halh:HTSR_1895"/>
<dbReference type="EMBL" id="CP016070">
    <property type="protein sequence ID" value="AOW81059.1"/>
    <property type="molecule type" value="Genomic_DNA"/>
</dbReference>
<dbReference type="STRING" id="1873524.HSR6_1965"/>
<evidence type="ECO:0000313" key="14">
    <source>
        <dbReference type="Proteomes" id="UP000185608"/>
    </source>
</evidence>
<organism evidence="13 14">
    <name type="scientific">Halodesulfurarchaeum formicicum</name>
    <dbReference type="NCBI Taxonomy" id="1873524"/>
    <lineage>
        <taxon>Archaea</taxon>
        <taxon>Methanobacteriati</taxon>
        <taxon>Methanobacteriota</taxon>
        <taxon>Stenosarchaea group</taxon>
        <taxon>Halobacteria</taxon>
        <taxon>Halobacteriales</taxon>
        <taxon>Halobacteriaceae</taxon>
        <taxon>Halodesulfurarchaeum</taxon>
    </lineage>
</organism>
<dbReference type="GO" id="GO:0006281">
    <property type="term" value="P:DNA repair"/>
    <property type="evidence" value="ECO:0007669"/>
    <property type="project" value="UniProtKB-KW"/>
</dbReference>
<evidence type="ECO:0000256" key="3">
    <source>
        <dbReference type="ARBA" id="ARBA00012030"/>
    </source>
</evidence>
<evidence type="ECO:0000256" key="5">
    <source>
        <dbReference type="ARBA" id="ARBA00022485"/>
    </source>
</evidence>
<dbReference type="Pfam" id="PF03167">
    <property type="entry name" value="UDG"/>
    <property type="match status" value="1"/>
</dbReference>
<name>A0A1D8S6U3_9EURY</name>
<evidence type="ECO:0000256" key="11">
    <source>
        <dbReference type="ARBA" id="ARBA00023204"/>
    </source>
</evidence>
<dbReference type="PANTHER" id="PTHR33693">
    <property type="entry name" value="TYPE-5 URACIL-DNA GLYCOSYLASE"/>
    <property type="match status" value="1"/>
</dbReference>
<accession>A0A1D8S6U3</accession>
<evidence type="ECO:0000256" key="10">
    <source>
        <dbReference type="ARBA" id="ARBA00023014"/>
    </source>
</evidence>
<keyword evidence="11" id="KW-0234">DNA repair</keyword>
<dbReference type="GeneID" id="29829885"/>
<dbReference type="InterPro" id="IPR005122">
    <property type="entry name" value="Uracil-DNA_glycosylase-like"/>
</dbReference>
<evidence type="ECO:0000256" key="2">
    <source>
        <dbReference type="ARBA" id="ARBA00006521"/>
    </source>
</evidence>
<keyword evidence="6" id="KW-0479">Metal-binding</keyword>
<dbReference type="AlphaFoldDB" id="A0A1D8S6U3"/>
<keyword evidence="7" id="KW-0227">DNA damage</keyword>
<evidence type="ECO:0000256" key="7">
    <source>
        <dbReference type="ARBA" id="ARBA00022763"/>
    </source>
</evidence>
<keyword evidence="5" id="KW-0004">4Fe-4S</keyword>
<evidence type="ECO:0000256" key="1">
    <source>
        <dbReference type="ARBA" id="ARBA00001400"/>
    </source>
</evidence>
<evidence type="ECO:0000256" key="6">
    <source>
        <dbReference type="ARBA" id="ARBA00022723"/>
    </source>
</evidence>
<dbReference type="SMART" id="SM00986">
    <property type="entry name" value="UDG"/>
    <property type="match status" value="1"/>
</dbReference>
<keyword evidence="9" id="KW-0408">Iron</keyword>
<dbReference type="CDD" id="cd10030">
    <property type="entry name" value="UDG-F4_TTUDGA_SPO1dp_like"/>
    <property type="match status" value="1"/>
</dbReference>
<sequence length="187" mass="19938">MSEQGTIDVTDCKRCADLVESRSQIVNGVGPSDADLLFVGEAPGEQEDSEGEPFVGRSGEILDSVLAEYGLDREIVRITNAVKCRPPENRDPTATELANCRSHLEREIAGVDPRAIVTLGKVPSEHLLGRSVAVTNEAGTVESIPIDGTAYRVLIGLHPAATLYDPSTRETFEAVIADAAELAVGLR</sequence>
<dbReference type="Proteomes" id="UP000185608">
    <property type="component" value="Chromosome"/>
</dbReference>
<evidence type="ECO:0000313" key="13">
    <source>
        <dbReference type="EMBL" id="AOW81059.1"/>
    </source>
</evidence>
<dbReference type="PATRIC" id="fig|1855411.3.peg.1903"/>
<dbReference type="GO" id="GO:0046872">
    <property type="term" value="F:metal ion binding"/>
    <property type="evidence" value="ECO:0007669"/>
    <property type="project" value="UniProtKB-KW"/>
</dbReference>
<evidence type="ECO:0000256" key="4">
    <source>
        <dbReference type="ARBA" id="ARBA00019403"/>
    </source>
</evidence>
<feature type="domain" description="Uracil-DNA glycosylase-like" evidence="12">
    <location>
        <begin position="27"/>
        <end position="181"/>
    </location>
</feature>
<dbReference type="GO" id="GO:0051539">
    <property type="term" value="F:4 iron, 4 sulfur cluster binding"/>
    <property type="evidence" value="ECO:0007669"/>
    <property type="project" value="UniProtKB-KW"/>
</dbReference>
<dbReference type="PANTHER" id="PTHR33693:SF1">
    <property type="entry name" value="TYPE-4 URACIL-DNA GLYCOSYLASE"/>
    <property type="match status" value="1"/>
</dbReference>
<dbReference type="SMART" id="SM00987">
    <property type="entry name" value="UreE_C"/>
    <property type="match status" value="1"/>
</dbReference>
<comment type="similarity">
    <text evidence="2">Belongs to the uracil-DNA glycosylase (UDG) superfamily. Type 4 (UDGa) family.</text>
</comment>
<comment type="catalytic activity">
    <reaction evidence="1">
        <text>Hydrolyzes single-stranded DNA or mismatched double-stranded DNA and polynucleotides, releasing free uracil.</text>
        <dbReference type="EC" id="3.2.2.27"/>
    </reaction>
</comment>
<proteinExistence type="inferred from homology"/>
<dbReference type="InterPro" id="IPR051536">
    <property type="entry name" value="UDG_Type-4/5"/>
</dbReference>
<evidence type="ECO:0000259" key="12">
    <source>
        <dbReference type="SMART" id="SM00986"/>
    </source>
</evidence>